<proteinExistence type="predicted"/>
<sequence length="114" mass="12117">PESTHKLAEVAERLVKEEVAVWGGGVGVHWIVRHASSLLDAQNVQHDEIIVGDYGLTTRRTSHTTSPPNKAISPNDQRRLAASATKPTSGGTSKNPKYPTVDTPAMAVPELAAA</sequence>
<feature type="region of interest" description="Disordered" evidence="1">
    <location>
        <begin position="58"/>
        <end position="114"/>
    </location>
</feature>
<protein>
    <submittedName>
        <fullName evidence="2">Uncharacterized protein</fullName>
    </submittedName>
</protein>
<organism evidence="2">
    <name type="scientific">Tanacetum cinerariifolium</name>
    <name type="common">Dalmatian daisy</name>
    <name type="synonym">Chrysanthemum cinerariifolium</name>
    <dbReference type="NCBI Taxonomy" id="118510"/>
    <lineage>
        <taxon>Eukaryota</taxon>
        <taxon>Viridiplantae</taxon>
        <taxon>Streptophyta</taxon>
        <taxon>Embryophyta</taxon>
        <taxon>Tracheophyta</taxon>
        <taxon>Spermatophyta</taxon>
        <taxon>Magnoliopsida</taxon>
        <taxon>eudicotyledons</taxon>
        <taxon>Gunneridae</taxon>
        <taxon>Pentapetalae</taxon>
        <taxon>asterids</taxon>
        <taxon>campanulids</taxon>
        <taxon>Asterales</taxon>
        <taxon>Asteraceae</taxon>
        <taxon>Asteroideae</taxon>
        <taxon>Anthemideae</taxon>
        <taxon>Anthemidinae</taxon>
        <taxon>Tanacetum</taxon>
    </lineage>
</organism>
<evidence type="ECO:0000313" key="2">
    <source>
        <dbReference type="EMBL" id="GFD51181.1"/>
    </source>
</evidence>
<gene>
    <name evidence="2" type="ORF">Tci_923150</name>
</gene>
<feature type="non-terminal residue" evidence="2">
    <location>
        <position position="1"/>
    </location>
</feature>
<feature type="non-terminal residue" evidence="2">
    <location>
        <position position="114"/>
    </location>
</feature>
<dbReference type="EMBL" id="BKCJ011766689">
    <property type="protein sequence ID" value="GFD51181.1"/>
    <property type="molecule type" value="Genomic_DNA"/>
</dbReference>
<name>A0A699X274_TANCI</name>
<feature type="compositionally biased region" description="Low complexity" evidence="1">
    <location>
        <begin position="58"/>
        <end position="68"/>
    </location>
</feature>
<reference evidence="2" key="1">
    <citation type="journal article" date="2019" name="Sci. Rep.">
        <title>Draft genome of Tanacetum cinerariifolium, the natural source of mosquito coil.</title>
        <authorList>
            <person name="Yamashiro T."/>
            <person name="Shiraishi A."/>
            <person name="Satake H."/>
            <person name="Nakayama K."/>
        </authorList>
    </citation>
    <scope>NUCLEOTIDE SEQUENCE</scope>
</reference>
<feature type="compositionally biased region" description="Polar residues" evidence="1">
    <location>
        <begin position="85"/>
        <end position="95"/>
    </location>
</feature>
<dbReference type="AlphaFoldDB" id="A0A699X274"/>
<evidence type="ECO:0000256" key="1">
    <source>
        <dbReference type="SAM" id="MobiDB-lite"/>
    </source>
</evidence>
<accession>A0A699X274</accession>
<comment type="caution">
    <text evidence="2">The sequence shown here is derived from an EMBL/GenBank/DDBJ whole genome shotgun (WGS) entry which is preliminary data.</text>
</comment>